<reference evidence="1 2" key="1">
    <citation type="journal article" date="2015" name="Biotechnol. Bioeng.">
        <title>Genome sequence and phenotypic characterization of Caulobacter segnis.</title>
        <authorList>
            <person name="Patel S."/>
            <person name="Fletcher B."/>
            <person name="Scott D.C."/>
            <person name="Ely B."/>
        </authorList>
    </citation>
    <scope>NUCLEOTIDE SEQUENCE [LARGE SCALE GENOMIC DNA]</scope>
    <source>
        <strain evidence="1 2">ERI-2</strain>
    </source>
</reference>
<evidence type="ECO:0008006" key="3">
    <source>
        <dbReference type="Google" id="ProtNLM"/>
    </source>
</evidence>
<dbReference type="EMBL" id="LITT01000008">
    <property type="protein sequence ID" value="OAA91084.1"/>
    <property type="molecule type" value="Genomic_DNA"/>
</dbReference>
<evidence type="ECO:0000313" key="2">
    <source>
        <dbReference type="Proteomes" id="UP000077407"/>
    </source>
</evidence>
<dbReference type="Proteomes" id="UP000077407">
    <property type="component" value="Unassembled WGS sequence"/>
</dbReference>
<dbReference type="AlphaFoldDB" id="A0A166RSZ1"/>
<accession>A0A166RSZ1</accession>
<dbReference type="RefSeq" id="WP_063554493.1">
    <property type="nucleotide sequence ID" value="NZ_LITT01000008.1"/>
</dbReference>
<evidence type="ECO:0000313" key="1">
    <source>
        <dbReference type="EMBL" id="OAA91084.1"/>
    </source>
</evidence>
<dbReference type="OrthoDB" id="2003964at2"/>
<protein>
    <recommendedName>
        <fullName evidence="3">His-Xaa-Ser system protein HxsD</fullName>
    </recommendedName>
</protein>
<name>A0A166RSZ1_9CLOT</name>
<dbReference type="PATRIC" id="fig|1538.10.peg.1418"/>
<dbReference type="NCBIfam" id="TIGR03976">
    <property type="entry name" value="chp_LLNDYxLRE"/>
    <property type="match status" value="1"/>
</dbReference>
<comment type="caution">
    <text evidence="1">The sequence shown here is derived from an EMBL/GenBank/DDBJ whole genome shotgun (WGS) entry which is preliminary data.</text>
</comment>
<organism evidence="1 2">
    <name type="scientific">Clostridium ljungdahlii</name>
    <dbReference type="NCBI Taxonomy" id="1538"/>
    <lineage>
        <taxon>Bacteria</taxon>
        <taxon>Bacillati</taxon>
        <taxon>Bacillota</taxon>
        <taxon>Clostridia</taxon>
        <taxon>Eubacteriales</taxon>
        <taxon>Clostridiaceae</taxon>
        <taxon>Clostridium</taxon>
    </lineage>
</organism>
<proteinExistence type="predicted"/>
<gene>
    <name evidence="1" type="ORF">WY13_00914</name>
</gene>
<sequence>MDNVIEVLKDDKAVFFINEEIYSLTAVMKTAYIFIEKVYIYFDYEKEKLIRVEFTPKEIKDKDFLKKLVGEFYNELLNQTLRLRIFKETKNIRELILGRALYNTCVEVKESNSINKENYYYQMNEEDGKIIFSDDEISKAWGES</sequence>
<dbReference type="InterPro" id="IPR023974">
    <property type="entry name" value="HxsD"/>
</dbReference>